<dbReference type="Gene3D" id="3.40.50.720">
    <property type="entry name" value="NAD(P)-binding Rossmann-like Domain"/>
    <property type="match status" value="1"/>
</dbReference>
<accession>A0A955IW84</accession>
<reference evidence="2" key="2">
    <citation type="journal article" date="2021" name="Microbiome">
        <title>Successional dynamics and alternative stable states in a saline activated sludge microbial community over 9 years.</title>
        <authorList>
            <person name="Wang Y."/>
            <person name="Ye J."/>
            <person name="Ju F."/>
            <person name="Liu L."/>
            <person name="Boyd J.A."/>
            <person name="Deng Y."/>
            <person name="Parks D.H."/>
            <person name="Jiang X."/>
            <person name="Yin X."/>
            <person name="Woodcroft B.J."/>
            <person name="Tyson G.W."/>
            <person name="Hugenholtz P."/>
            <person name="Polz M.F."/>
            <person name="Zhang T."/>
        </authorList>
    </citation>
    <scope>NUCLEOTIDE SEQUENCE</scope>
    <source>
        <strain evidence="2">HKST-UBA80</strain>
    </source>
</reference>
<comment type="caution">
    <text evidence="2">The sequence shown here is derived from an EMBL/GenBank/DDBJ whole genome shotgun (WGS) entry which is preliminary data.</text>
</comment>
<proteinExistence type="inferred from homology"/>
<dbReference type="PRINTS" id="PR00080">
    <property type="entry name" value="SDRFAMILY"/>
</dbReference>
<dbReference type="GO" id="GO:0016616">
    <property type="term" value="F:oxidoreductase activity, acting on the CH-OH group of donors, NAD or NADP as acceptor"/>
    <property type="evidence" value="ECO:0007669"/>
    <property type="project" value="TreeGrafter"/>
</dbReference>
<dbReference type="PANTHER" id="PTHR45458">
    <property type="entry name" value="SHORT-CHAIN DEHYDROGENASE/REDUCTASE SDR"/>
    <property type="match status" value="1"/>
</dbReference>
<dbReference type="PRINTS" id="PR00081">
    <property type="entry name" value="GDHRDH"/>
</dbReference>
<name>A0A955IW84_UNCKA</name>
<evidence type="ECO:0000313" key="3">
    <source>
        <dbReference type="Proteomes" id="UP000714817"/>
    </source>
</evidence>
<organism evidence="2 3">
    <name type="scientific">candidate division WWE3 bacterium</name>
    <dbReference type="NCBI Taxonomy" id="2053526"/>
    <lineage>
        <taxon>Bacteria</taxon>
        <taxon>Katanobacteria</taxon>
    </lineage>
</organism>
<dbReference type="Proteomes" id="UP000714817">
    <property type="component" value="Unassembled WGS sequence"/>
</dbReference>
<dbReference type="SUPFAM" id="SSF51735">
    <property type="entry name" value="NAD(P)-binding Rossmann-fold domains"/>
    <property type="match status" value="1"/>
</dbReference>
<dbReference type="PANTHER" id="PTHR45458:SF1">
    <property type="entry name" value="SHORT CHAIN DEHYDROGENASE"/>
    <property type="match status" value="1"/>
</dbReference>
<dbReference type="Pfam" id="PF00106">
    <property type="entry name" value="adh_short"/>
    <property type="match status" value="1"/>
</dbReference>
<protein>
    <submittedName>
        <fullName evidence="2">SDR family NAD(P)-dependent oxidoreductase</fullName>
    </submittedName>
</protein>
<dbReference type="InterPro" id="IPR002347">
    <property type="entry name" value="SDR_fam"/>
</dbReference>
<evidence type="ECO:0000256" key="1">
    <source>
        <dbReference type="RuleBase" id="RU000363"/>
    </source>
</evidence>
<evidence type="ECO:0000313" key="2">
    <source>
        <dbReference type="EMBL" id="MCA9302191.1"/>
    </source>
</evidence>
<dbReference type="InterPro" id="IPR052184">
    <property type="entry name" value="SDR_enzymes"/>
</dbReference>
<dbReference type="AlphaFoldDB" id="A0A955IW84"/>
<gene>
    <name evidence="2" type="ORF">KDA10_02410</name>
</gene>
<dbReference type="EMBL" id="JAGQNY010000008">
    <property type="protein sequence ID" value="MCA9302191.1"/>
    <property type="molecule type" value="Genomic_DNA"/>
</dbReference>
<dbReference type="InterPro" id="IPR036291">
    <property type="entry name" value="NAD(P)-bd_dom_sf"/>
</dbReference>
<sequence>MKNILITGGSRGIGKATVKRFLGSGYEVITTSTSGKSEYRNTYQLDLSDSNSISDFAKSLSEKNTKIDVLINNAAMAEEGEDFVVIESLRKTLEVNLIGVIDLTQKILPLINDSGVIINISSQMASLTCDLGFDYPSYRISKNAINMYTICLSEHPNIKKRGVKVYSFDPGWVKTDMGGPDAEREPEEVAEELLQLVESGSKTGLFYKGTEAREW</sequence>
<comment type="similarity">
    <text evidence="1">Belongs to the short-chain dehydrogenases/reductases (SDR) family.</text>
</comment>
<reference evidence="2" key="1">
    <citation type="submission" date="2020-04" db="EMBL/GenBank/DDBJ databases">
        <authorList>
            <person name="Zhang T."/>
        </authorList>
    </citation>
    <scope>NUCLEOTIDE SEQUENCE</scope>
    <source>
        <strain evidence="2">HKST-UBA80</strain>
    </source>
</reference>